<protein>
    <submittedName>
        <fullName evidence="1">Uncharacterized protein</fullName>
    </submittedName>
</protein>
<evidence type="ECO:0000313" key="2">
    <source>
        <dbReference type="Proteomes" id="UP000076154"/>
    </source>
</evidence>
<reference evidence="1" key="1">
    <citation type="submission" date="2018-04" db="EMBL/GenBank/DDBJ databases">
        <title>Whole genome sequencing of Hypsizygus marmoreus.</title>
        <authorList>
            <person name="Choi I.-G."/>
            <person name="Min B."/>
            <person name="Kim J.-G."/>
            <person name="Kim S."/>
            <person name="Oh Y.-L."/>
            <person name="Kong W.-S."/>
            <person name="Park H."/>
            <person name="Jeong J."/>
            <person name="Song E.-S."/>
        </authorList>
    </citation>
    <scope>NUCLEOTIDE SEQUENCE [LARGE SCALE GENOMIC DNA]</scope>
    <source>
        <strain evidence="1">51987-8</strain>
    </source>
</reference>
<accession>A0A369K8P8</accession>
<dbReference type="InParanoid" id="A0A369K8P8"/>
<organism evidence="1 2">
    <name type="scientific">Hypsizygus marmoreus</name>
    <name type="common">White beech mushroom</name>
    <name type="synonym">Agaricus marmoreus</name>
    <dbReference type="NCBI Taxonomy" id="39966"/>
    <lineage>
        <taxon>Eukaryota</taxon>
        <taxon>Fungi</taxon>
        <taxon>Dikarya</taxon>
        <taxon>Basidiomycota</taxon>
        <taxon>Agaricomycotina</taxon>
        <taxon>Agaricomycetes</taxon>
        <taxon>Agaricomycetidae</taxon>
        <taxon>Agaricales</taxon>
        <taxon>Tricholomatineae</taxon>
        <taxon>Lyophyllaceae</taxon>
        <taxon>Hypsizygus</taxon>
    </lineage>
</organism>
<comment type="caution">
    <text evidence="1">The sequence shown here is derived from an EMBL/GenBank/DDBJ whole genome shotgun (WGS) entry which is preliminary data.</text>
</comment>
<keyword evidence="2" id="KW-1185">Reference proteome</keyword>
<evidence type="ECO:0000313" key="1">
    <source>
        <dbReference type="EMBL" id="RDB30298.1"/>
    </source>
</evidence>
<dbReference type="EMBL" id="LUEZ02000005">
    <property type="protein sequence ID" value="RDB30298.1"/>
    <property type="molecule type" value="Genomic_DNA"/>
</dbReference>
<gene>
    <name evidence="1" type="ORF">Hypma_007132</name>
</gene>
<proteinExistence type="predicted"/>
<dbReference type="Proteomes" id="UP000076154">
    <property type="component" value="Unassembled WGS sequence"/>
</dbReference>
<dbReference type="AlphaFoldDB" id="A0A369K8P8"/>
<sequence length="161" mass="17565">MSIPLSFANCSTSPSSRFITATTLVQLWSLTMASTNQILTQLAYSSAFNFGCEKIDIPPYLYSSEDAARLLQKVRQQQVACNQAKAAADTLVEHCSTMADTADRNAYEAALQVSRVVCLLRACGFNAPEEGPSRIPANVKIKRAKRIIHVTGHHHLGVVLD</sequence>
<name>A0A369K8P8_HYPMA</name>